<proteinExistence type="predicted"/>
<dbReference type="AlphaFoldDB" id="A0AB34IJD7"/>
<name>A0AB34IJD7_PRYPA</name>
<evidence type="ECO:0000313" key="1">
    <source>
        <dbReference type="EMBL" id="KAL1499347.1"/>
    </source>
</evidence>
<evidence type="ECO:0008006" key="3">
    <source>
        <dbReference type="Google" id="ProtNLM"/>
    </source>
</evidence>
<gene>
    <name evidence="1" type="ORF">AB1Y20_011554</name>
</gene>
<accession>A0AB34IJD7</accession>
<reference evidence="1 2" key="1">
    <citation type="journal article" date="2024" name="Science">
        <title>Giant polyketide synthase enzymes in the biosynthesis of giant marine polyether toxins.</title>
        <authorList>
            <person name="Fallon T.R."/>
            <person name="Shende V.V."/>
            <person name="Wierzbicki I.H."/>
            <person name="Pendleton A.L."/>
            <person name="Watervoot N.F."/>
            <person name="Auber R.P."/>
            <person name="Gonzalez D.J."/>
            <person name="Wisecaver J.H."/>
            <person name="Moore B.S."/>
        </authorList>
    </citation>
    <scope>NUCLEOTIDE SEQUENCE [LARGE SCALE GENOMIC DNA]</scope>
    <source>
        <strain evidence="1 2">12B1</strain>
    </source>
</reference>
<comment type="caution">
    <text evidence="1">The sequence shown here is derived from an EMBL/GenBank/DDBJ whole genome shotgun (WGS) entry which is preliminary data.</text>
</comment>
<organism evidence="1 2">
    <name type="scientific">Prymnesium parvum</name>
    <name type="common">Toxic golden alga</name>
    <dbReference type="NCBI Taxonomy" id="97485"/>
    <lineage>
        <taxon>Eukaryota</taxon>
        <taxon>Haptista</taxon>
        <taxon>Haptophyta</taxon>
        <taxon>Prymnesiophyceae</taxon>
        <taxon>Prymnesiales</taxon>
        <taxon>Prymnesiaceae</taxon>
        <taxon>Prymnesium</taxon>
    </lineage>
</organism>
<protein>
    <recommendedName>
        <fullName evidence="3">Secreted protein</fullName>
    </recommendedName>
</protein>
<dbReference type="EMBL" id="JBGBPQ010000025">
    <property type="protein sequence ID" value="KAL1499347.1"/>
    <property type="molecule type" value="Genomic_DNA"/>
</dbReference>
<dbReference type="Proteomes" id="UP001515480">
    <property type="component" value="Unassembled WGS sequence"/>
</dbReference>
<sequence length="93" mass="10060">MKSVKPRVLRGAFDGTPRLHALHFLLLICMTDPSVPLVRPVSCGRFPWRQLRGLVLRTLVRHVAVIVGHPPSLAALLGPLGGGVRSAHCLRGS</sequence>
<keyword evidence="2" id="KW-1185">Reference proteome</keyword>
<evidence type="ECO:0000313" key="2">
    <source>
        <dbReference type="Proteomes" id="UP001515480"/>
    </source>
</evidence>